<accession>A0A553NCS7</accession>
<evidence type="ECO:0000313" key="2">
    <source>
        <dbReference type="EMBL" id="TRY63250.1"/>
    </source>
</evidence>
<feature type="signal peptide" evidence="1">
    <location>
        <begin position="1"/>
        <end position="29"/>
    </location>
</feature>
<feature type="chain" id="PRO_5022173148" description="DUF885 domain-containing protein" evidence="1">
    <location>
        <begin position="30"/>
        <end position="604"/>
    </location>
</feature>
<dbReference type="OrthoDB" id="5959877at2759"/>
<organism evidence="2 3">
    <name type="scientific">Tigriopus californicus</name>
    <name type="common">Marine copepod</name>
    <dbReference type="NCBI Taxonomy" id="6832"/>
    <lineage>
        <taxon>Eukaryota</taxon>
        <taxon>Metazoa</taxon>
        <taxon>Ecdysozoa</taxon>
        <taxon>Arthropoda</taxon>
        <taxon>Crustacea</taxon>
        <taxon>Multicrustacea</taxon>
        <taxon>Hexanauplia</taxon>
        <taxon>Copepoda</taxon>
        <taxon>Harpacticoida</taxon>
        <taxon>Harpacticidae</taxon>
        <taxon>Tigriopus</taxon>
    </lineage>
</organism>
<dbReference type="EMBL" id="VCGU01000458">
    <property type="protein sequence ID" value="TRY63250.1"/>
    <property type="molecule type" value="Genomic_DNA"/>
</dbReference>
<comment type="caution">
    <text evidence="2">The sequence shown here is derived from an EMBL/GenBank/DDBJ whole genome shotgun (WGS) entry which is preliminary data.</text>
</comment>
<name>A0A553NCS7_TIGCA</name>
<evidence type="ECO:0000256" key="1">
    <source>
        <dbReference type="SAM" id="SignalP"/>
    </source>
</evidence>
<dbReference type="Proteomes" id="UP000318571">
    <property type="component" value="Chromosome 10"/>
</dbReference>
<sequence length="604" mass="68265">MKRSQSVTTPLGLTISILLIVLSLESVLSYKIQPASVSQLFKDYETWKLKLFPDLAYKDGYTQYDAFLPNSSLSALEYTKTGCEYFKNQVTAELAGQSLTKEDRHALRVMLYETETCLKGLPLKGFLLPPIHQRHGIQIRLPAQFKRRNLQSAPREEVDALFKKMLAIPDYLKGVQDRLAQGVAQGITFAPASMAGVEDQFDDLQVASPEESDFYAPFASLSESRTLDPSLVSQIQDAVKAQVKEKVLPAFKSLRDFIANEYRRNLRSSPGVSAFPNGKAYYQAALDFHATLPNVEADVLYDEGFRVVEGLRAELKKILDKYVGSKELPLDEQIMLVLRDDNMYFNSENSLLQALQNLIDEKISVNLDQVLSSQQLTSDVFDLQVYKVDHGRAQYLPGSEKWSAGILINTDKYRNFRRTELLPLALNLGNPGQHLATVSNQDFPKSMNGELRDDPSMVPSTFPSYTAHARGWDTYAEYLGFDMGLYNDEPIGPFEYYLSNLFLAARLVADVGIHAKGWTRNEAIDYLAQNTFILRDRAVMEVDRIITFPGIETAVKIGETFIRNMRRAREEKETSGFDLKKFHEDLLACKGPLTLLQTCMDDRN</sequence>
<keyword evidence="3" id="KW-1185">Reference proteome</keyword>
<gene>
    <name evidence="2" type="ORF">TCAL_05772</name>
</gene>
<evidence type="ECO:0008006" key="4">
    <source>
        <dbReference type="Google" id="ProtNLM"/>
    </source>
</evidence>
<dbReference type="AlphaFoldDB" id="A0A553NCS7"/>
<dbReference type="InterPro" id="IPR010281">
    <property type="entry name" value="DUF885"/>
</dbReference>
<proteinExistence type="predicted"/>
<keyword evidence="1" id="KW-0732">Signal</keyword>
<reference evidence="2 3" key="1">
    <citation type="journal article" date="2018" name="Nat. Ecol. Evol.">
        <title>Genomic signatures of mitonuclear coevolution across populations of Tigriopus californicus.</title>
        <authorList>
            <person name="Barreto F.S."/>
            <person name="Watson E.T."/>
            <person name="Lima T.G."/>
            <person name="Willett C.S."/>
            <person name="Edmands S."/>
            <person name="Li W."/>
            <person name="Burton R.S."/>
        </authorList>
    </citation>
    <scope>NUCLEOTIDE SEQUENCE [LARGE SCALE GENOMIC DNA]</scope>
    <source>
        <strain evidence="2 3">San Diego</strain>
    </source>
</reference>
<dbReference type="PANTHER" id="PTHR33361">
    <property type="entry name" value="GLR0591 PROTEIN"/>
    <property type="match status" value="1"/>
</dbReference>
<evidence type="ECO:0000313" key="3">
    <source>
        <dbReference type="Proteomes" id="UP000318571"/>
    </source>
</evidence>
<dbReference type="Pfam" id="PF05960">
    <property type="entry name" value="DUF885"/>
    <property type="match status" value="1"/>
</dbReference>
<protein>
    <recommendedName>
        <fullName evidence="4">DUF885 domain-containing protein</fullName>
    </recommendedName>
</protein>
<dbReference type="PANTHER" id="PTHR33361:SF2">
    <property type="entry name" value="DUF885 DOMAIN-CONTAINING PROTEIN"/>
    <property type="match status" value="1"/>
</dbReference>